<evidence type="ECO:0000313" key="1">
    <source>
        <dbReference type="EMBL" id="TMI84414.1"/>
    </source>
</evidence>
<name>A0A537JLM6_9BACT</name>
<proteinExistence type="predicted"/>
<dbReference type="InterPro" id="IPR006311">
    <property type="entry name" value="TAT_signal"/>
</dbReference>
<dbReference type="PROSITE" id="PS51318">
    <property type="entry name" value="TAT"/>
    <property type="match status" value="1"/>
</dbReference>
<comment type="caution">
    <text evidence="1">The sequence shown here is derived from an EMBL/GenBank/DDBJ whole genome shotgun (WGS) entry which is preliminary data.</text>
</comment>
<dbReference type="AlphaFoldDB" id="A0A537JLM6"/>
<dbReference type="Pfam" id="PF10518">
    <property type="entry name" value="TAT_signal"/>
    <property type="match status" value="1"/>
</dbReference>
<dbReference type="InterPro" id="IPR019546">
    <property type="entry name" value="TAT_signal_bac_arc"/>
</dbReference>
<organism evidence="1 2">
    <name type="scientific">Candidatus Segetimicrobium genomatis</name>
    <dbReference type="NCBI Taxonomy" id="2569760"/>
    <lineage>
        <taxon>Bacteria</taxon>
        <taxon>Bacillati</taxon>
        <taxon>Candidatus Sysuimicrobiota</taxon>
        <taxon>Candidatus Sysuimicrobiia</taxon>
        <taxon>Candidatus Sysuimicrobiales</taxon>
        <taxon>Candidatus Segetimicrobiaceae</taxon>
        <taxon>Candidatus Segetimicrobium</taxon>
    </lineage>
</organism>
<reference evidence="1 2" key="1">
    <citation type="journal article" date="2019" name="Nat. Microbiol.">
        <title>Mediterranean grassland soil C-N compound turnover is dependent on rainfall and depth, and is mediated by genomically divergent microorganisms.</title>
        <authorList>
            <person name="Diamond S."/>
            <person name="Andeer P.F."/>
            <person name="Li Z."/>
            <person name="Crits-Christoph A."/>
            <person name="Burstein D."/>
            <person name="Anantharaman K."/>
            <person name="Lane K.R."/>
            <person name="Thomas B.C."/>
            <person name="Pan C."/>
            <person name="Northen T.R."/>
            <person name="Banfield J.F."/>
        </authorList>
    </citation>
    <scope>NUCLEOTIDE SEQUENCE [LARGE SCALE GENOMIC DNA]</scope>
    <source>
        <strain evidence="1">NP_6</strain>
    </source>
</reference>
<dbReference type="EMBL" id="VBAN01000063">
    <property type="protein sequence ID" value="TMI84414.1"/>
    <property type="molecule type" value="Genomic_DNA"/>
</dbReference>
<dbReference type="Proteomes" id="UP000318093">
    <property type="component" value="Unassembled WGS sequence"/>
</dbReference>
<protein>
    <submittedName>
        <fullName evidence="1">ABC transporter substrate-binding protein</fullName>
    </submittedName>
</protein>
<accession>A0A537JLM6</accession>
<evidence type="ECO:0000313" key="2">
    <source>
        <dbReference type="Proteomes" id="UP000318093"/>
    </source>
</evidence>
<sequence>MAGKRREVTRRRFLQISGATTAAVAGGLWRTERSVAAGGANLTLAFWNGLTGPDGRVMEGLVNDFTSEHKNIKI</sequence>
<gene>
    <name evidence="1" type="ORF">E6H03_02075</name>
</gene>
<feature type="non-terminal residue" evidence="1">
    <location>
        <position position="74"/>
    </location>
</feature>